<protein>
    <submittedName>
        <fullName evidence="1">Transcriptional repressor of sporulation and degradative enzyme production</fullName>
    </submittedName>
</protein>
<dbReference type="eggNOG" id="COG2808">
    <property type="taxonomic scope" value="Bacteria"/>
</dbReference>
<dbReference type="Proteomes" id="UP000004931">
    <property type="component" value="Unassembled WGS sequence"/>
</dbReference>
<dbReference type="InterPro" id="IPR012349">
    <property type="entry name" value="Split_barrel_FMN-bd"/>
</dbReference>
<keyword evidence="2" id="KW-1185">Reference proteome</keyword>
<dbReference type="Pfam" id="PF04299">
    <property type="entry name" value="FMN_bind_2"/>
    <property type="match status" value="1"/>
</dbReference>
<dbReference type="PANTHER" id="PTHR35802:SF1">
    <property type="entry name" value="PROTEASE SYNTHASE AND SPORULATION PROTEIN PAI 2"/>
    <property type="match status" value="1"/>
</dbReference>
<dbReference type="SUPFAM" id="SSF50475">
    <property type="entry name" value="FMN-binding split barrel"/>
    <property type="match status" value="1"/>
</dbReference>
<name>A0YAL6_9GAMM</name>
<dbReference type="AlphaFoldDB" id="A0YAL6"/>
<dbReference type="Gene3D" id="2.30.110.10">
    <property type="entry name" value="Electron Transport, Fmn-binding Protein, Chain A"/>
    <property type="match status" value="1"/>
</dbReference>
<gene>
    <name evidence="1" type="ORF">GP2143_17981</name>
</gene>
<reference evidence="1 2" key="1">
    <citation type="journal article" date="2010" name="J. Bacteriol.">
        <title>Genome sequence of the oligotrophic marine Gammaproteobacterium HTCC2143, isolated from the Oregon Coast.</title>
        <authorList>
            <person name="Oh H.M."/>
            <person name="Kang I."/>
            <person name="Ferriera S."/>
            <person name="Giovannoni S.J."/>
            <person name="Cho J.C."/>
        </authorList>
    </citation>
    <scope>NUCLEOTIDE SEQUENCE [LARGE SCALE GENOMIC DNA]</scope>
    <source>
        <strain evidence="1 2">HTCC2143</strain>
    </source>
</reference>
<organism evidence="1 2">
    <name type="scientific">marine gamma proteobacterium HTCC2143</name>
    <dbReference type="NCBI Taxonomy" id="247633"/>
    <lineage>
        <taxon>Bacteria</taxon>
        <taxon>Pseudomonadati</taxon>
        <taxon>Pseudomonadota</taxon>
        <taxon>Gammaproteobacteria</taxon>
        <taxon>Cellvibrionales</taxon>
        <taxon>Spongiibacteraceae</taxon>
        <taxon>BD1-7 clade</taxon>
    </lineage>
</organism>
<evidence type="ECO:0000313" key="2">
    <source>
        <dbReference type="Proteomes" id="UP000004931"/>
    </source>
</evidence>
<comment type="caution">
    <text evidence="1">The sequence shown here is derived from an EMBL/GenBank/DDBJ whole genome shotgun (WGS) entry which is preliminary data.</text>
</comment>
<dbReference type="InterPro" id="IPR007396">
    <property type="entry name" value="TR_PAI2-type"/>
</dbReference>
<accession>A0YAL6</accession>
<dbReference type="OrthoDB" id="9794948at2"/>
<dbReference type="PANTHER" id="PTHR35802">
    <property type="entry name" value="PROTEASE SYNTHASE AND SPORULATION PROTEIN PAI 2"/>
    <property type="match status" value="1"/>
</dbReference>
<dbReference type="EMBL" id="AAVT01000001">
    <property type="protein sequence ID" value="EAW33170.1"/>
    <property type="molecule type" value="Genomic_DNA"/>
</dbReference>
<dbReference type="STRING" id="247633.GP2143_17981"/>
<sequence>MYIPRHFEIRDRDEILSFVETHAFGQLISTHQGRLYSTHIPFLLSDDKTTLLGHVAKNNPQHQDIENQQVMVTLEGPHDYISPSWYSVQGVPTWNYQAVHIYGQCKVSTDTNKIISIIETLTKKNEAKFETPWVAQYPASMLGAIVAIDISIDELQCKYKLSQNRSDLDRDQVIAQLDEAGSRGLATAMKASRH</sequence>
<dbReference type="PIRSF" id="PIRSF010372">
    <property type="entry name" value="PaiB"/>
    <property type="match status" value="1"/>
</dbReference>
<proteinExistence type="predicted"/>
<evidence type="ECO:0000313" key="1">
    <source>
        <dbReference type="EMBL" id="EAW33170.1"/>
    </source>
</evidence>